<feature type="transmembrane region" description="Helical" evidence="10">
    <location>
        <begin position="91"/>
        <end position="115"/>
    </location>
</feature>
<dbReference type="PANTHER" id="PTHR33446">
    <property type="entry name" value="PROTEIN TONB-RELATED"/>
    <property type="match status" value="1"/>
</dbReference>
<evidence type="ECO:0000256" key="7">
    <source>
        <dbReference type="ARBA" id="ARBA00022927"/>
    </source>
</evidence>
<dbReference type="PANTHER" id="PTHR33446:SF2">
    <property type="entry name" value="PROTEIN TONB"/>
    <property type="match status" value="1"/>
</dbReference>
<dbReference type="GO" id="GO:0098797">
    <property type="term" value="C:plasma membrane protein complex"/>
    <property type="evidence" value="ECO:0007669"/>
    <property type="project" value="TreeGrafter"/>
</dbReference>
<dbReference type="Proteomes" id="UP000297031">
    <property type="component" value="Chromosome"/>
</dbReference>
<keyword evidence="3" id="KW-0813">Transport</keyword>
<keyword evidence="9 10" id="KW-0472">Membrane</keyword>
<evidence type="ECO:0000256" key="8">
    <source>
        <dbReference type="ARBA" id="ARBA00022989"/>
    </source>
</evidence>
<evidence type="ECO:0000256" key="4">
    <source>
        <dbReference type="ARBA" id="ARBA00022475"/>
    </source>
</evidence>
<gene>
    <name evidence="12" type="ORF">E7746_06600</name>
</gene>
<keyword evidence="5" id="KW-0997">Cell inner membrane</keyword>
<evidence type="ECO:0000256" key="1">
    <source>
        <dbReference type="ARBA" id="ARBA00004383"/>
    </source>
</evidence>
<dbReference type="InterPro" id="IPR006260">
    <property type="entry name" value="TonB/TolA_C"/>
</dbReference>
<keyword evidence="7" id="KW-0653">Protein transport</keyword>
<dbReference type="SUPFAM" id="SSF74653">
    <property type="entry name" value="TolA/TonB C-terminal domain"/>
    <property type="match status" value="1"/>
</dbReference>
<evidence type="ECO:0000256" key="2">
    <source>
        <dbReference type="ARBA" id="ARBA00006555"/>
    </source>
</evidence>
<reference evidence="12 13" key="1">
    <citation type="submission" date="2019-02" db="EMBL/GenBank/DDBJ databases">
        <title>Isolation and identification of novel species under the genus Muribaculum.</title>
        <authorList>
            <person name="Miyake S."/>
            <person name="Ding Y."/>
            <person name="Low A."/>
            <person name="Soh M."/>
            <person name="Seedorf H."/>
        </authorList>
    </citation>
    <scope>NUCLEOTIDE SEQUENCE [LARGE SCALE GENOMIC DNA]</scope>
    <source>
        <strain evidence="12 13">TLL-A4</strain>
    </source>
</reference>
<dbReference type="NCBIfam" id="TIGR01352">
    <property type="entry name" value="tonB_Cterm"/>
    <property type="match status" value="1"/>
</dbReference>
<dbReference type="Pfam" id="PF03544">
    <property type="entry name" value="TonB_C"/>
    <property type="match status" value="1"/>
</dbReference>
<keyword evidence="13" id="KW-1185">Reference proteome</keyword>
<dbReference type="EMBL" id="CP039393">
    <property type="protein sequence ID" value="QCD35584.1"/>
    <property type="molecule type" value="Genomic_DNA"/>
</dbReference>
<evidence type="ECO:0000313" key="12">
    <source>
        <dbReference type="EMBL" id="QCD35584.1"/>
    </source>
</evidence>
<comment type="subcellular location">
    <subcellularLocation>
        <location evidence="1">Cell inner membrane</location>
        <topology evidence="1">Single-pass membrane protein</topology>
        <orientation evidence="1">Periplasmic side</orientation>
    </subcellularLocation>
</comment>
<dbReference type="OrthoDB" id="9814002at2"/>
<dbReference type="GO" id="GO:0015031">
    <property type="term" value="P:protein transport"/>
    <property type="evidence" value="ECO:0007669"/>
    <property type="project" value="UniProtKB-KW"/>
</dbReference>
<accession>A0A4P7VJR7</accession>
<keyword evidence="6 10" id="KW-0812">Transmembrane</keyword>
<dbReference type="Pfam" id="PF05569">
    <property type="entry name" value="Peptidase_M56"/>
    <property type="match status" value="1"/>
</dbReference>
<dbReference type="GO" id="GO:0031992">
    <property type="term" value="F:energy transducer activity"/>
    <property type="evidence" value="ECO:0007669"/>
    <property type="project" value="TreeGrafter"/>
</dbReference>
<dbReference type="InterPro" id="IPR037682">
    <property type="entry name" value="TonB_C"/>
</dbReference>
<comment type="similarity">
    <text evidence="2">Belongs to the TonB family.</text>
</comment>
<evidence type="ECO:0000313" key="13">
    <source>
        <dbReference type="Proteomes" id="UP000297031"/>
    </source>
</evidence>
<feature type="domain" description="TonB C-terminal" evidence="11">
    <location>
        <begin position="308"/>
        <end position="402"/>
    </location>
</feature>
<organism evidence="12 13">
    <name type="scientific">Muribaculum gordoncarteri</name>
    <dbReference type="NCBI Taxonomy" id="2530390"/>
    <lineage>
        <taxon>Bacteria</taxon>
        <taxon>Pseudomonadati</taxon>
        <taxon>Bacteroidota</taxon>
        <taxon>Bacteroidia</taxon>
        <taxon>Bacteroidales</taxon>
        <taxon>Muribaculaceae</taxon>
        <taxon>Muribaculum</taxon>
    </lineage>
</organism>
<keyword evidence="8 10" id="KW-1133">Transmembrane helix</keyword>
<evidence type="ECO:0000259" key="11">
    <source>
        <dbReference type="PROSITE" id="PS52015"/>
    </source>
</evidence>
<dbReference type="InterPro" id="IPR051045">
    <property type="entry name" value="TonB-dependent_transducer"/>
</dbReference>
<dbReference type="RefSeq" id="WP_136410243.1">
    <property type="nucleotide sequence ID" value="NZ_CP039393.1"/>
</dbReference>
<evidence type="ECO:0000256" key="3">
    <source>
        <dbReference type="ARBA" id="ARBA00022448"/>
    </source>
</evidence>
<evidence type="ECO:0000256" key="9">
    <source>
        <dbReference type="ARBA" id="ARBA00023136"/>
    </source>
</evidence>
<name>A0A4P7VJR7_9BACT</name>
<keyword evidence="4" id="KW-1003">Cell membrane</keyword>
<dbReference type="Gene3D" id="3.30.1150.10">
    <property type="match status" value="1"/>
</dbReference>
<dbReference type="GO" id="GO:0055085">
    <property type="term" value="P:transmembrane transport"/>
    <property type="evidence" value="ECO:0007669"/>
    <property type="project" value="InterPro"/>
</dbReference>
<feature type="transmembrane region" description="Helical" evidence="10">
    <location>
        <begin position="263"/>
        <end position="283"/>
    </location>
</feature>
<feature type="transmembrane region" description="Helical" evidence="10">
    <location>
        <begin position="38"/>
        <end position="59"/>
    </location>
</feature>
<evidence type="ECO:0000256" key="10">
    <source>
        <dbReference type="SAM" id="Phobius"/>
    </source>
</evidence>
<dbReference type="KEGG" id="mgod:E7746_06600"/>
<feature type="transmembrane region" description="Helical" evidence="10">
    <location>
        <begin position="6"/>
        <end position="26"/>
    </location>
</feature>
<protein>
    <submittedName>
        <fullName evidence="12">TonB family protein</fullName>
    </submittedName>
</protein>
<evidence type="ECO:0000256" key="6">
    <source>
        <dbReference type="ARBA" id="ARBA00022692"/>
    </source>
</evidence>
<dbReference type="InterPro" id="IPR008756">
    <property type="entry name" value="Peptidase_M56"/>
</dbReference>
<dbReference type="AlphaFoldDB" id="A0A4P7VJR7"/>
<evidence type="ECO:0000256" key="5">
    <source>
        <dbReference type="ARBA" id="ARBA00022519"/>
    </source>
</evidence>
<proteinExistence type="inferred from homology"/>
<sequence>MMQYLVNYSLNAGVIIMILWVGYQFALSRNTNFKTSRAALLSIYLLAALLPFMPIISFIPSDIALVGGNVEVGNIEASNNPTVSGIQFNRIIGLIYIAGCLAVSFFLLIGWYKIIRIIKNANKEERIGYTLAISPLSSTAPFNCWRYIVVNEKDADNETILAHESKHVFYGHTFDLILGQFVLVLQWWNPAAWLMFRSLRTLHEYQADEGVLTEGYSRCDYELLMLNRAIEKQNFFLANTFSSGSLNARITMMGKRRKQSSKLSYLVLIPVILLAALFPKIPFARTPIEPAQNLVFVEGSETMPEYPGGEQAMMSAILWEVKYPHDLLEKGASGVARIGFTVNTDGSMSDFKVVKSSGFDELDSEAIRAIQSSLKESWISGTVDGKAVASAVSIPVTFYIAQ</sequence>
<dbReference type="PROSITE" id="PS52015">
    <property type="entry name" value="TONB_CTD"/>
    <property type="match status" value="1"/>
</dbReference>